<dbReference type="STRING" id="307507.A0A2V0P808"/>
<dbReference type="Gene3D" id="1.10.287.370">
    <property type="match status" value="1"/>
</dbReference>
<evidence type="ECO:0000256" key="2">
    <source>
        <dbReference type="SAM" id="Coils"/>
    </source>
</evidence>
<gene>
    <name evidence="3" type="ORF">Rsub_06239</name>
</gene>
<dbReference type="Pfam" id="PF02996">
    <property type="entry name" value="Prefoldin"/>
    <property type="match status" value="1"/>
</dbReference>
<dbReference type="PANTHER" id="PTHR12674:SF2">
    <property type="entry name" value="PREFOLDIN SUBUNIT 5"/>
    <property type="match status" value="1"/>
</dbReference>
<sequence length="172" mass="18690">MMSASPSGGAAGDHVPVTALSAQELAGVRDNVESACNELAEKSMHIQRLMAVFSTSNRTVQALADSQPGQPLMIPLTESLYVPAKLADSERVLLNIGTGYFVQVGTDAASDYCRRRSAKLEDLLKNINQDLAEKRNGLAQIEEVLNAKIIASRRQEQQQQQQQQQRKAVKAG</sequence>
<dbReference type="OrthoDB" id="10267474at2759"/>
<evidence type="ECO:0000256" key="1">
    <source>
        <dbReference type="ARBA" id="ARBA00010048"/>
    </source>
</evidence>
<evidence type="ECO:0000313" key="3">
    <source>
        <dbReference type="EMBL" id="GBF93990.1"/>
    </source>
</evidence>
<dbReference type="FunCoup" id="A0A2V0P808">
    <property type="interactions" value="2163"/>
</dbReference>
<protein>
    <submittedName>
        <fullName evidence="3">Prefoldin subunit 5</fullName>
    </submittedName>
</protein>
<dbReference type="GO" id="GO:1990115">
    <property type="term" value="P:RNA polymerase III assembly"/>
    <property type="evidence" value="ECO:0007669"/>
    <property type="project" value="TreeGrafter"/>
</dbReference>
<dbReference type="InterPro" id="IPR004127">
    <property type="entry name" value="Prefoldin_subunit_alpha"/>
</dbReference>
<dbReference type="NCBIfam" id="TIGR00293">
    <property type="entry name" value="prefoldin subunit alpha"/>
    <property type="match status" value="1"/>
</dbReference>
<keyword evidence="4" id="KW-1185">Reference proteome</keyword>
<proteinExistence type="inferred from homology"/>
<accession>A0A2V0P808</accession>
<feature type="coiled-coil region" evidence="2">
    <location>
        <begin position="117"/>
        <end position="144"/>
    </location>
</feature>
<dbReference type="GO" id="GO:0006457">
    <property type="term" value="P:protein folding"/>
    <property type="evidence" value="ECO:0007669"/>
    <property type="project" value="InterPro"/>
</dbReference>
<dbReference type="InterPro" id="IPR009053">
    <property type="entry name" value="Prefoldin"/>
</dbReference>
<dbReference type="CDD" id="cd23157">
    <property type="entry name" value="Prefoldin_5"/>
    <property type="match status" value="1"/>
</dbReference>
<dbReference type="SUPFAM" id="SSF46579">
    <property type="entry name" value="Prefoldin"/>
    <property type="match status" value="1"/>
</dbReference>
<dbReference type="GO" id="GO:1990113">
    <property type="term" value="P:RNA polymerase I assembly"/>
    <property type="evidence" value="ECO:0007669"/>
    <property type="project" value="TreeGrafter"/>
</dbReference>
<comment type="similarity">
    <text evidence="1">Belongs to the prefoldin subunit alpha family.</text>
</comment>
<name>A0A2V0P808_9CHLO</name>
<dbReference type="Proteomes" id="UP000247498">
    <property type="component" value="Unassembled WGS sequence"/>
</dbReference>
<dbReference type="GO" id="GO:0016272">
    <property type="term" value="C:prefoldin complex"/>
    <property type="evidence" value="ECO:0007669"/>
    <property type="project" value="InterPro"/>
</dbReference>
<dbReference type="GO" id="GO:1990114">
    <property type="term" value="P:RNA polymerase II core complex assembly"/>
    <property type="evidence" value="ECO:0007669"/>
    <property type="project" value="TreeGrafter"/>
</dbReference>
<comment type="caution">
    <text evidence="3">The sequence shown here is derived from an EMBL/GenBank/DDBJ whole genome shotgun (WGS) entry which is preliminary data.</text>
</comment>
<dbReference type="GO" id="GO:0009409">
    <property type="term" value="P:response to cold"/>
    <property type="evidence" value="ECO:0007669"/>
    <property type="project" value="UniProtKB-ARBA"/>
</dbReference>
<dbReference type="GO" id="GO:0051082">
    <property type="term" value="F:unfolded protein binding"/>
    <property type="evidence" value="ECO:0007669"/>
    <property type="project" value="InterPro"/>
</dbReference>
<organism evidence="3 4">
    <name type="scientific">Raphidocelis subcapitata</name>
    <dbReference type="NCBI Taxonomy" id="307507"/>
    <lineage>
        <taxon>Eukaryota</taxon>
        <taxon>Viridiplantae</taxon>
        <taxon>Chlorophyta</taxon>
        <taxon>core chlorophytes</taxon>
        <taxon>Chlorophyceae</taxon>
        <taxon>CS clade</taxon>
        <taxon>Sphaeropleales</taxon>
        <taxon>Selenastraceae</taxon>
        <taxon>Raphidocelis</taxon>
    </lineage>
</organism>
<reference evidence="3 4" key="1">
    <citation type="journal article" date="2018" name="Sci. Rep.">
        <title>Raphidocelis subcapitata (=Pseudokirchneriella subcapitata) provides an insight into genome evolution and environmental adaptations in the Sphaeropleales.</title>
        <authorList>
            <person name="Suzuki S."/>
            <person name="Yamaguchi H."/>
            <person name="Nakajima N."/>
            <person name="Kawachi M."/>
        </authorList>
    </citation>
    <scope>NUCLEOTIDE SEQUENCE [LARGE SCALE GENOMIC DNA]</scope>
    <source>
        <strain evidence="3 4">NIES-35</strain>
    </source>
</reference>
<dbReference type="PANTHER" id="PTHR12674">
    <property type="entry name" value="PREFOLDIN SUBUNIT 5"/>
    <property type="match status" value="1"/>
</dbReference>
<dbReference type="GO" id="GO:0005737">
    <property type="term" value="C:cytoplasm"/>
    <property type="evidence" value="ECO:0007669"/>
    <property type="project" value="TreeGrafter"/>
</dbReference>
<dbReference type="InParanoid" id="A0A2V0P808"/>
<dbReference type="InterPro" id="IPR011599">
    <property type="entry name" value="PFD_alpha_archaea"/>
</dbReference>
<dbReference type="AlphaFoldDB" id="A0A2V0P808"/>
<keyword evidence="2" id="KW-0175">Coiled coil</keyword>
<evidence type="ECO:0000313" key="4">
    <source>
        <dbReference type="Proteomes" id="UP000247498"/>
    </source>
</evidence>
<dbReference type="EMBL" id="BDRX01000046">
    <property type="protein sequence ID" value="GBF93990.1"/>
    <property type="molecule type" value="Genomic_DNA"/>
</dbReference>